<sequence>MSILELGRHLGEDIIYNLNKLMTIRNIFYTTTSEIAIVENGQFTLL</sequence>
<accession>A0A1I0VZK6</accession>
<keyword evidence="2" id="KW-1185">Reference proteome</keyword>
<dbReference type="Proteomes" id="UP000198642">
    <property type="component" value="Unassembled WGS sequence"/>
</dbReference>
<evidence type="ECO:0000313" key="2">
    <source>
        <dbReference type="Proteomes" id="UP000198642"/>
    </source>
</evidence>
<gene>
    <name evidence="1" type="ORF">SAMN04488072_10284</name>
</gene>
<organism evidence="1 2">
    <name type="scientific">Lentibacillus halodurans</name>
    <dbReference type="NCBI Taxonomy" id="237679"/>
    <lineage>
        <taxon>Bacteria</taxon>
        <taxon>Bacillati</taxon>
        <taxon>Bacillota</taxon>
        <taxon>Bacilli</taxon>
        <taxon>Bacillales</taxon>
        <taxon>Bacillaceae</taxon>
        <taxon>Lentibacillus</taxon>
    </lineage>
</organism>
<protein>
    <submittedName>
        <fullName evidence="1">Uncharacterized protein</fullName>
    </submittedName>
</protein>
<dbReference type="STRING" id="237679.SAMN04488072_10284"/>
<evidence type="ECO:0000313" key="1">
    <source>
        <dbReference type="EMBL" id="SFA81724.1"/>
    </source>
</evidence>
<name>A0A1I0VZK6_9BACI</name>
<reference evidence="1 2" key="1">
    <citation type="submission" date="2016-10" db="EMBL/GenBank/DDBJ databases">
        <authorList>
            <person name="de Groot N.N."/>
        </authorList>
    </citation>
    <scope>NUCLEOTIDE SEQUENCE [LARGE SCALE GENOMIC DNA]</scope>
    <source>
        <strain evidence="1 2">CGMCC 1.3702</strain>
    </source>
</reference>
<dbReference type="EMBL" id="FOJW01000002">
    <property type="protein sequence ID" value="SFA81724.1"/>
    <property type="molecule type" value="Genomic_DNA"/>
</dbReference>
<proteinExistence type="predicted"/>
<dbReference type="AlphaFoldDB" id="A0A1I0VZK6"/>